<sequence>MSTRVLRLPVVLERTGYSRSRLYARISEGLFPRPIALGRRMAAWPEHEVEAVIAAHIRETPESDMAQMVDRMHSERSTFGFSRHSGTMTGESMVTRPRSSVP</sequence>
<dbReference type="InterPro" id="IPR010260">
    <property type="entry name" value="AlpA"/>
</dbReference>
<organism evidence="2 3">
    <name type="scientific">Thiorhodovibrio winogradskyi</name>
    <dbReference type="NCBI Taxonomy" id="77007"/>
    <lineage>
        <taxon>Bacteria</taxon>
        <taxon>Pseudomonadati</taxon>
        <taxon>Pseudomonadota</taxon>
        <taxon>Gammaproteobacteria</taxon>
        <taxon>Chromatiales</taxon>
        <taxon>Chromatiaceae</taxon>
        <taxon>Thiorhodovibrio</taxon>
    </lineage>
</organism>
<dbReference type="Gene3D" id="1.10.238.160">
    <property type="match status" value="1"/>
</dbReference>
<protein>
    <submittedName>
        <fullName evidence="2">Transcriptional regulator</fullName>
    </submittedName>
</protein>
<accession>A0ABZ0S5A2</accession>
<evidence type="ECO:0000256" key="1">
    <source>
        <dbReference type="SAM" id="MobiDB-lite"/>
    </source>
</evidence>
<name>A0ABZ0S5A2_9GAMM</name>
<feature type="region of interest" description="Disordered" evidence="1">
    <location>
        <begin position="77"/>
        <end position="102"/>
    </location>
</feature>
<keyword evidence="3" id="KW-1185">Reference proteome</keyword>
<gene>
    <name evidence="2" type="ORF">Thiowin_00613</name>
</gene>
<evidence type="ECO:0000313" key="2">
    <source>
        <dbReference type="EMBL" id="WPL15699.1"/>
    </source>
</evidence>
<dbReference type="Pfam" id="PF05930">
    <property type="entry name" value="Phage_AlpA"/>
    <property type="match status" value="1"/>
</dbReference>
<evidence type="ECO:0000313" key="3">
    <source>
        <dbReference type="Proteomes" id="UP001432180"/>
    </source>
</evidence>
<dbReference type="Proteomes" id="UP001432180">
    <property type="component" value="Chromosome"/>
</dbReference>
<reference evidence="2 3" key="1">
    <citation type="journal article" date="2023" name="Microorganisms">
        <title>Thiorhodovibrio frisius and Trv. litoralis spp. nov., Two Novel Members from a Clade of Fastidious Purple Sulfur Bacteria That Exhibit Unique Red-Shifted Light-Harvesting Capabilities.</title>
        <authorList>
            <person name="Methner A."/>
            <person name="Kuzyk S.B."/>
            <person name="Petersen J."/>
            <person name="Bauer S."/>
            <person name="Brinkmann H."/>
            <person name="Sichau K."/>
            <person name="Wanner G."/>
            <person name="Wolf J."/>
            <person name="Neumann-Schaal M."/>
            <person name="Henke P."/>
            <person name="Tank M."/>
            <person name="Sproer C."/>
            <person name="Bunk B."/>
            <person name="Overmann J."/>
        </authorList>
    </citation>
    <scope>NUCLEOTIDE SEQUENCE [LARGE SCALE GENOMIC DNA]</scope>
    <source>
        <strain evidence="2 3">DSM 6702</strain>
    </source>
</reference>
<proteinExistence type="predicted"/>
<dbReference type="EMBL" id="CP121472">
    <property type="protein sequence ID" value="WPL15699.1"/>
    <property type="molecule type" value="Genomic_DNA"/>
</dbReference>